<dbReference type="EMBL" id="MFEY01000004">
    <property type="protein sequence ID" value="OGE90659.1"/>
    <property type="molecule type" value="Genomic_DNA"/>
</dbReference>
<proteinExistence type="predicted"/>
<comment type="caution">
    <text evidence="2">The sequence shown here is derived from an EMBL/GenBank/DDBJ whole genome shotgun (WGS) entry which is preliminary data.</text>
</comment>
<dbReference type="Pfam" id="PF12728">
    <property type="entry name" value="HTH_17"/>
    <property type="match status" value="1"/>
</dbReference>
<evidence type="ECO:0000313" key="3">
    <source>
        <dbReference type="Proteomes" id="UP000177682"/>
    </source>
</evidence>
<protein>
    <recommendedName>
        <fullName evidence="1">Helix-turn-helix domain-containing protein</fullName>
    </recommendedName>
</protein>
<evidence type="ECO:0000313" key="2">
    <source>
        <dbReference type="EMBL" id="OGE90659.1"/>
    </source>
</evidence>
<accession>A0A1F5PLA6</accession>
<dbReference type="AlphaFoldDB" id="A0A1F5PLA6"/>
<name>A0A1F5PLA6_9BACT</name>
<dbReference type="Proteomes" id="UP000177682">
    <property type="component" value="Unassembled WGS sequence"/>
</dbReference>
<gene>
    <name evidence="2" type="ORF">A3E29_00810</name>
</gene>
<sequence>MNKTDTKELLSLKAAAEYSPYSADYLNLLARKGKLKARKIGRDWLVTREDLFEYLKKQHLESQSRLTQLGRYLNFLP</sequence>
<evidence type="ECO:0000259" key="1">
    <source>
        <dbReference type="Pfam" id="PF12728"/>
    </source>
</evidence>
<reference evidence="2 3" key="1">
    <citation type="journal article" date="2016" name="Nat. Commun.">
        <title>Thousands of microbial genomes shed light on interconnected biogeochemical processes in an aquifer system.</title>
        <authorList>
            <person name="Anantharaman K."/>
            <person name="Brown C.T."/>
            <person name="Hug L.A."/>
            <person name="Sharon I."/>
            <person name="Castelle C.J."/>
            <person name="Probst A.J."/>
            <person name="Thomas B.C."/>
            <person name="Singh A."/>
            <person name="Wilkins M.J."/>
            <person name="Karaoz U."/>
            <person name="Brodie E.L."/>
            <person name="Williams K.H."/>
            <person name="Hubbard S.S."/>
            <person name="Banfield J.F."/>
        </authorList>
    </citation>
    <scope>NUCLEOTIDE SEQUENCE [LARGE SCALE GENOMIC DNA]</scope>
</reference>
<organism evidence="2 3">
    <name type="scientific">Candidatus Doudnabacteria bacterium RIFCSPHIGHO2_12_FULL_48_16</name>
    <dbReference type="NCBI Taxonomy" id="1817838"/>
    <lineage>
        <taxon>Bacteria</taxon>
        <taxon>Candidatus Doudnaibacteriota</taxon>
    </lineage>
</organism>
<dbReference type="InterPro" id="IPR041657">
    <property type="entry name" value="HTH_17"/>
</dbReference>
<feature type="domain" description="Helix-turn-helix" evidence="1">
    <location>
        <begin position="9"/>
        <end position="58"/>
    </location>
</feature>